<feature type="compositionally biased region" description="Acidic residues" evidence="1">
    <location>
        <begin position="1"/>
        <end position="15"/>
    </location>
</feature>
<dbReference type="Proteomes" id="UP001055712">
    <property type="component" value="Unassembled WGS sequence"/>
</dbReference>
<protein>
    <submittedName>
        <fullName evidence="2">Uncharacterized protein</fullName>
    </submittedName>
</protein>
<dbReference type="AlphaFoldDB" id="A0A9D4TH36"/>
<evidence type="ECO:0000313" key="2">
    <source>
        <dbReference type="EMBL" id="KAI3425240.1"/>
    </source>
</evidence>
<sequence>MSSQLESDDAADLTIDDSTVAAGRRKPEKKHMPTSLFSYFTGKLPPEGSTVTDEETSCDPEERRCRTPIHVWEARCSSCTGTGTARSRATRSRGSRRSPYRSGCVCMMCHGLGYVRHSTTRWESVPYVNGNGPNTTIGRPPVQEKPQRSFPGSKGKQ</sequence>
<feature type="compositionally biased region" description="Basic residues" evidence="1">
    <location>
        <begin position="88"/>
        <end position="99"/>
    </location>
</feature>
<name>A0A9D4TH36_CHLVU</name>
<dbReference type="PANTHER" id="PTHR36035:SF1">
    <property type="entry name" value="PROTEIN DISULFIDE-ISOMERASE SCO2"/>
    <property type="match status" value="1"/>
</dbReference>
<feature type="region of interest" description="Disordered" evidence="1">
    <location>
        <begin position="80"/>
        <end position="100"/>
    </location>
</feature>
<evidence type="ECO:0000256" key="1">
    <source>
        <dbReference type="SAM" id="MobiDB-lite"/>
    </source>
</evidence>
<reference evidence="2" key="2">
    <citation type="submission" date="2020-11" db="EMBL/GenBank/DDBJ databases">
        <authorList>
            <person name="Cecchin M."/>
            <person name="Marcolungo L."/>
            <person name="Rossato M."/>
            <person name="Girolomoni L."/>
            <person name="Cosentino E."/>
            <person name="Cuine S."/>
            <person name="Li-Beisson Y."/>
            <person name="Delledonne M."/>
            <person name="Ballottari M."/>
        </authorList>
    </citation>
    <scope>NUCLEOTIDE SEQUENCE</scope>
    <source>
        <strain evidence="2">211/11P</strain>
        <tissue evidence="2">Whole cell</tissue>
    </source>
</reference>
<dbReference type="InterPro" id="IPR037477">
    <property type="entry name" value="SCO2"/>
</dbReference>
<feature type="region of interest" description="Disordered" evidence="1">
    <location>
        <begin position="129"/>
        <end position="157"/>
    </location>
</feature>
<proteinExistence type="predicted"/>
<dbReference type="PANTHER" id="PTHR36035">
    <property type="entry name" value="PROTEIN DISULFIDE-ISOMERASE SCO2"/>
    <property type="match status" value="1"/>
</dbReference>
<organism evidence="2 3">
    <name type="scientific">Chlorella vulgaris</name>
    <name type="common">Green alga</name>
    <dbReference type="NCBI Taxonomy" id="3077"/>
    <lineage>
        <taxon>Eukaryota</taxon>
        <taxon>Viridiplantae</taxon>
        <taxon>Chlorophyta</taxon>
        <taxon>core chlorophytes</taxon>
        <taxon>Trebouxiophyceae</taxon>
        <taxon>Chlorellales</taxon>
        <taxon>Chlorellaceae</taxon>
        <taxon>Chlorella clade</taxon>
        <taxon>Chlorella</taxon>
    </lineage>
</organism>
<dbReference type="EMBL" id="SIDB01000012">
    <property type="protein sequence ID" value="KAI3425240.1"/>
    <property type="molecule type" value="Genomic_DNA"/>
</dbReference>
<feature type="region of interest" description="Disordered" evidence="1">
    <location>
        <begin position="1"/>
        <end position="56"/>
    </location>
</feature>
<evidence type="ECO:0000313" key="3">
    <source>
        <dbReference type="Proteomes" id="UP001055712"/>
    </source>
</evidence>
<reference evidence="2" key="1">
    <citation type="journal article" date="2019" name="Plant J.">
        <title>Chlorella vulgaris genome assembly and annotation reveals the molecular basis for metabolic acclimation to high light conditions.</title>
        <authorList>
            <person name="Cecchin M."/>
            <person name="Marcolungo L."/>
            <person name="Rossato M."/>
            <person name="Girolomoni L."/>
            <person name="Cosentino E."/>
            <person name="Cuine S."/>
            <person name="Li-Beisson Y."/>
            <person name="Delledonne M."/>
            <person name="Ballottari M."/>
        </authorList>
    </citation>
    <scope>NUCLEOTIDE SEQUENCE</scope>
    <source>
        <strain evidence="2">211/11P</strain>
    </source>
</reference>
<comment type="caution">
    <text evidence="2">The sequence shown here is derived from an EMBL/GenBank/DDBJ whole genome shotgun (WGS) entry which is preliminary data.</text>
</comment>
<dbReference type="OrthoDB" id="2018364at2759"/>
<keyword evidence="3" id="KW-1185">Reference proteome</keyword>
<accession>A0A9D4TH36</accession>
<gene>
    <name evidence="2" type="ORF">D9Q98_009008</name>
</gene>